<dbReference type="Proteomes" id="UP000887013">
    <property type="component" value="Unassembled WGS sequence"/>
</dbReference>
<sequence>MLTLSSDHSPLQWRPVCPIYPNPEIGICSSFRVLPEIFFSGKENVLEFLDSIDYGVLFHEIPTNLACAYLKGHLIGRAKDWFEVIDSSYVTGTPTDFAQLNQALTNSFPVVRNRSELEAEFYSSHQVRIQAPSDFVYKLLKIQKILNFEMTEENLLNCILMRLSPQIMDYVEVRNPTTKAQLVQLVKKYEERHRERDEGVEKTDGLDGERSKAEQVGTESSKGLAREETSKKKQWRDKRVRSEGSIEFSNNYKRRGIRVKGGHQCEGTGENAVCLLH</sequence>
<feature type="region of interest" description="Disordered" evidence="1">
    <location>
        <begin position="193"/>
        <end position="242"/>
    </location>
</feature>
<dbReference type="AlphaFoldDB" id="A0A8X6T2M4"/>
<gene>
    <name evidence="2" type="primary">NCL1_59947</name>
    <name evidence="2" type="ORF">NPIL_312861</name>
</gene>
<dbReference type="EMBL" id="BMAW01049206">
    <property type="protein sequence ID" value="GFS69646.1"/>
    <property type="molecule type" value="Genomic_DNA"/>
</dbReference>
<keyword evidence="3" id="KW-1185">Reference proteome</keyword>
<proteinExistence type="predicted"/>
<evidence type="ECO:0000313" key="3">
    <source>
        <dbReference type="Proteomes" id="UP000887013"/>
    </source>
</evidence>
<evidence type="ECO:0008006" key="4">
    <source>
        <dbReference type="Google" id="ProtNLM"/>
    </source>
</evidence>
<accession>A0A8X6T2M4</accession>
<comment type="caution">
    <text evidence="2">The sequence shown here is derived from an EMBL/GenBank/DDBJ whole genome shotgun (WGS) entry which is preliminary data.</text>
</comment>
<name>A0A8X6T2M4_NEPPI</name>
<reference evidence="2" key="1">
    <citation type="submission" date="2020-08" db="EMBL/GenBank/DDBJ databases">
        <title>Multicomponent nature underlies the extraordinary mechanical properties of spider dragline silk.</title>
        <authorList>
            <person name="Kono N."/>
            <person name="Nakamura H."/>
            <person name="Mori M."/>
            <person name="Yoshida Y."/>
            <person name="Ohtoshi R."/>
            <person name="Malay A.D."/>
            <person name="Moran D.A.P."/>
            <person name="Tomita M."/>
            <person name="Numata K."/>
            <person name="Arakawa K."/>
        </authorList>
    </citation>
    <scope>NUCLEOTIDE SEQUENCE</scope>
</reference>
<evidence type="ECO:0000256" key="1">
    <source>
        <dbReference type="SAM" id="MobiDB-lite"/>
    </source>
</evidence>
<feature type="compositionally biased region" description="Basic and acidic residues" evidence="1">
    <location>
        <begin position="193"/>
        <end position="213"/>
    </location>
</feature>
<evidence type="ECO:0000313" key="2">
    <source>
        <dbReference type="EMBL" id="GFS69646.1"/>
    </source>
</evidence>
<organism evidence="2 3">
    <name type="scientific">Nephila pilipes</name>
    <name type="common">Giant wood spider</name>
    <name type="synonym">Nephila maculata</name>
    <dbReference type="NCBI Taxonomy" id="299642"/>
    <lineage>
        <taxon>Eukaryota</taxon>
        <taxon>Metazoa</taxon>
        <taxon>Ecdysozoa</taxon>
        <taxon>Arthropoda</taxon>
        <taxon>Chelicerata</taxon>
        <taxon>Arachnida</taxon>
        <taxon>Araneae</taxon>
        <taxon>Araneomorphae</taxon>
        <taxon>Entelegynae</taxon>
        <taxon>Araneoidea</taxon>
        <taxon>Nephilidae</taxon>
        <taxon>Nephila</taxon>
    </lineage>
</organism>
<dbReference type="OrthoDB" id="425619at2759"/>
<protein>
    <recommendedName>
        <fullName evidence="4">Retrotransposon gag domain-containing protein</fullName>
    </recommendedName>
</protein>